<sequence>MYTIQMGHDCDFYIIHKTRSSRLYECHYYISFNFSTFSNQYGWHMDTLYKQL</sequence>
<reference evidence="1" key="1">
    <citation type="journal article" date="2020" name="Nature">
        <title>Giant virus diversity and host interactions through global metagenomics.</title>
        <authorList>
            <person name="Schulz F."/>
            <person name="Roux S."/>
            <person name="Paez-Espino D."/>
            <person name="Jungbluth S."/>
            <person name="Walsh D.A."/>
            <person name="Denef V.J."/>
            <person name="McMahon K.D."/>
            <person name="Konstantinidis K.T."/>
            <person name="Eloe-Fadrosh E.A."/>
            <person name="Kyrpides N.C."/>
            <person name="Woyke T."/>
        </authorList>
    </citation>
    <scope>NUCLEOTIDE SEQUENCE</scope>
    <source>
        <strain evidence="1">GVMAG-M-3300014204-73</strain>
    </source>
</reference>
<dbReference type="AlphaFoldDB" id="A0A6C0BM73"/>
<accession>A0A6C0BM73</accession>
<name>A0A6C0BM73_9ZZZZ</name>
<evidence type="ECO:0000313" key="1">
    <source>
        <dbReference type="EMBL" id="QHS92679.1"/>
    </source>
</evidence>
<dbReference type="EMBL" id="MN739185">
    <property type="protein sequence ID" value="QHS92679.1"/>
    <property type="molecule type" value="Genomic_DNA"/>
</dbReference>
<proteinExistence type="predicted"/>
<protein>
    <submittedName>
        <fullName evidence="1">Uncharacterized protein</fullName>
    </submittedName>
</protein>
<organism evidence="1">
    <name type="scientific">viral metagenome</name>
    <dbReference type="NCBI Taxonomy" id="1070528"/>
    <lineage>
        <taxon>unclassified sequences</taxon>
        <taxon>metagenomes</taxon>
        <taxon>organismal metagenomes</taxon>
    </lineage>
</organism>